<accession>A0A1W6YN19</accession>
<dbReference type="CDD" id="cd13578">
    <property type="entry name" value="PBP2_Bug27"/>
    <property type="match status" value="1"/>
</dbReference>
<dbReference type="STRING" id="1416806.CAL12_14650"/>
<protein>
    <submittedName>
        <fullName evidence="3">MFS transporter</fullName>
    </submittedName>
</protein>
<sequence>MYLRIKRGLGVLLATCSLTLAHAAWAEFPEKPLRLIVGYVPGGSADSIARLFAQELGARLKQPVIVENKPGASGNIAATYVSRAAPDGYVMFLGSNATATNMTLYKNLTYDLERDLAPVALLSRFPNVVAVSPKLPVNNIGEFIAYAKAHPGAINFASSGSGSSTHLAGELFASMTGIKMTHVPYKGSAPALTDMMAGQVDVMFDNAPSIYPYVKSGKVRGLAVSSVQRQAFAPDLPTVADTVPGYEVTSWYGLFVPAHTPDAVVEKLNGTLNDILREPTVREKLAFMYAEPAGGSVAQFKTFVGQEIQRWGALVKQSGAHVD</sequence>
<dbReference type="Proteomes" id="UP000194151">
    <property type="component" value="Chromosome"/>
</dbReference>
<evidence type="ECO:0000256" key="2">
    <source>
        <dbReference type="SAM" id="SignalP"/>
    </source>
</evidence>
<proteinExistence type="inferred from homology"/>
<dbReference type="AlphaFoldDB" id="A0A1W6YN19"/>
<organism evidence="3 4">
    <name type="scientific">Bordetella genomosp. 8</name>
    <dbReference type="NCBI Taxonomy" id="1416806"/>
    <lineage>
        <taxon>Bacteria</taxon>
        <taxon>Pseudomonadati</taxon>
        <taxon>Pseudomonadota</taxon>
        <taxon>Betaproteobacteria</taxon>
        <taxon>Burkholderiales</taxon>
        <taxon>Alcaligenaceae</taxon>
        <taxon>Bordetella</taxon>
    </lineage>
</organism>
<dbReference type="PANTHER" id="PTHR42928:SF5">
    <property type="entry name" value="BLR1237 PROTEIN"/>
    <property type="match status" value="1"/>
</dbReference>
<dbReference type="Gene3D" id="3.40.190.150">
    <property type="entry name" value="Bordetella uptake gene, domain 1"/>
    <property type="match status" value="1"/>
</dbReference>
<evidence type="ECO:0000313" key="4">
    <source>
        <dbReference type="Proteomes" id="UP000194151"/>
    </source>
</evidence>
<dbReference type="OrthoDB" id="8678477at2"/>
<dbReference type="SUPFAM" id="SSF53850">
    <property type="entry name" value="Periplasmic binding protein-like II"/>
    <property type="match status" value="1"/>
</dbReference>
<dbReference type="PIRSF" id="PIRSF017082">
    <property type="entry name" value="YflP"/>
    <property type="match status" value="1"/>
</dbReference>
<dbReference type="KEGG" id="bgv:CAL12_14650"/>
<dbReference type="PANTHER" id="PTHR42928">
    <property type="entry name" value="TRICARBOXYLATE-BINDING PROTEIN"/>
    <property type="match status" value="1"/>
</dbReference>
<reference evidence="3 4" key="1">
    <citation type="submission" date="2017-05" db="EMBL/GenBank/DDBJ databases">
        <title>Complete and WGS of Bordetella genogroups.</title>
        <authorList>
            <person name="Spilker T."/>
            <person name="LiPuma J."/>
        </authorList>
    </citation>
    <scope>NUCLEOTIDE SEQUENCE [LARGE SCALE GENOMIC DNA]</scope>
    <source>
        <strain evidence="3 4">AU19157</strain>
    </source>
</reference>
<dbReference type="RefSeq" id="WP_086065149.1">
    <property type="nucleotide sequence ID" value="NZ_CP021108.1"/>
</dbReference>
<evidence type="ECO:0000256" key="1">
    <source>
        <dbReference type="ARBA" id="ARBA00006987"/>
    </source>
</evidence>
<name>A0A1W6YN19_9BORD</name>
<dbReference type="EMBL" id="CP021108">
    <property type="protein sequence ID" value="ARP81933.1"/>
    <property type="molecule type" value="Genomic_DNA"/>
</dbReference>
<keyword evidence="2" id="KW-0732">Signal</keyword>
<dbReference type="Gene3D" id="3.40.190.10">
    <property type="entry name" value="Periplasmic binding protein-like II"/>
    <property type="match status" value="1"/>
</dbReference>
<comment type="similarity">
    <text evidence="1">Belongs to the UPF0065 (bug) family.</text>
</comment>
<gene>
    <name evidence="3" type="ORF">CAL12_14650</name>
</gene>
<dbReference type="InterPro" id="IPR042100">
    <property type="entry name" value="Bug_dom1"/>
</dbReference>
<evidence type="ECO:0000313" key="3">
    <source>
        <dbReference type="EMBL" id="ARP81933.1"/>
    </source>
</evidence>
<dbReference type="Pfam" id="PF03401">
    <property type="entry name" value="TctC"/>
    <property type="match status" value="1"/>
</dbReference>
<feature type="chain" id="PRO_5013343490" evidence="2">
    <location>
        <begin position="27"/>
        <end position="323"/>
    </location>
</feature>
<dbReference type="InterPro" id="IPR005064">
    <property type="entry name" value="BUG"/>
</dbReference>
<feature type="signal peptide" evidence="2">
    <location>
        <begin position="1"/>
        <end position="26"/>
    </location>
</feature>
<keyword evidence="4" id="KW-1185">Reference proteome</keyword>